<name>A0A829YB47_9GAMM</name>
<organism evidence="1 2">
    <name type="scientific">Steroidobacter agaridevorans</name>
    <dbReference type="NCBI Taxonomy" id="2695856"/>
    <lineage>
        <taxon>Bacteria</taxon>
        <taxon>Pseudomonadati</taxon>
        <taxon>Pseudomonadota</taxon>
        <taxon>Gammaproteobacteria</taxon>
        <taxon>Steroidobacterales</taxon>
        <taxon>Steroidobacteraceae</taxon>
        <taxon>Steroidobacter</taxon>
    </lineage>
</organism>
<keyword evidence="2" id="KW-1185">Reference proteome</keyword>
<dbReference type="InterPro" id="IPR011250">
    <property type="entry name" value="OMP/PagP_B-barrel"/>
</dbReference>
<dbReference type="AlphaFoldDB" id="A0A829YB47"/>
<evidence type="ECO:0008006" key="3">
    <source>
        <dbReference type="Google" id="ProtNLM"/>
    </source>
</evidence>
<reference evidence="2" key="1">
    <citation type="submission" date="2020-01" db="EMBL/GenBank/DDBJ databases">
        <title>'Steroidobacter agaridevorans' sp. nov., agar-degrading bacteria isolated from rhizosphere soils.</title>
        <authorList>
            <person name="Ikenaga M."/>
            <person name="Kataoka M."/>
            <person name="Murouchi A."/>
            <person name="Katsuragi S."/>
            <person name="Sakai M."/>
        </authorList>
    </citation>
    <scope>NUCLEOTIDE SEQUENCE [LARGE SCALE GENOMIC DNA]</scope>
    <source>
        <strain evidence="2">YU21-B</strain>
    </source>
</reference>
<dbReference type="SUPFAM" id="SSF56925">
    <property type="entry name" value="OMPA-like"/>
    <property type="match status" value="1"/>
</dbReference>
<evidence type="ECO:0000313" key="2">
    <source>
        <dbReference type="Proteomes" id="UP000445000"/>
    </source>
</evidence>
<sequence>MVMAVSLISLARSAAAEEGSESIPDHPVLSDAWYLSAGALWAESNVTANLNSGAIGAGALIDFEDDMGLDENSIIGLFDARWHFTKRWQLEVEYFKLDRDNEKQVQRVVDWGDVNVPIDGVAKGTFNIEDFRVSVGYSFFRTKDKEVGVGLGAHVAKLEAGLSTRNFGSDFASQTAPLPFLTLYARMALTDRWLLSMRVDRLSLDTGDIDGKVFSSGLDVIYQPWRHFSIGLGFRDINFQVSSTSDDWRGKAQIQQSGPALYFATSF</sequence>
<dbReference type="Proteomes" id="UP000445000">
    <property type="component" value="Unassembled WGS sequence"/>
</dbReference>
<evidence type="ECO:0000313" key="1">
    <source>
        <dbReference type="EMBL" id="GFE80594.1"/>
    </source>
</evidence>
<comment type="caution">
    <text evidence="1">The sequence shown here is derived from an EMBL/GenBank/DDBJ whole genome shotgun (WGS) entry which is preliminary data.</text>
</comment>
<dbReference type="EMBL" id="BLJN01000002">
    <property type="protein sequence ID" value="GFE80594.1"/>
    <property type="molecule type" value="Genomic_DNA"/>
</dbReference>
<gene>
    <name evidence="1" type="ORF">GCM10011487_25940</name>
</gene>
<protein>
    <recommendedName>
        <fullName evidence="3">Outer membrane protein beta-barrel domain-containing protein</fullName>
    </recommendedName>
</protein>
<accession>A0A829YB47</accession>
<proteinExistence type="predicted"/>